<dbReference type="Pfam" id="PF24585">
    <property type="entry name" value="YunG"/>
    <property type="match status" value="1"/>
</dbReference>
<dbReference type="Proteomes" id="UP000230407">
    <property type="component" value="Unassembled WGS sequence"/>
</dbReference>
<dbReference type="AlphaFoldDB" id="A0A2M8M5G7"/>
<feature type="region of interest" description="Disordered" evidence="1">
    <location>
        <begin position="133"/>
        <end position="156"/>
    </location>
</feature>
<gene>
    <name evidence="2" type="ORF">CUT44_04690</name>
</gene>
<dbReference type="RefSeq" id="WP_100200867.1">
    <property type="nucleotide sequence ID" value="NZ_PGGW01000014.1"/>
</dbReference>
<keyword evidence="3" id="KW-1185">Reference proteome</keyword>
<name>A0A2M8M5G7_9ACTN</name>
<evidence type="ECO:0000256" key="1">
    <source>
        <dbReference type="SAM" id="MobiDB-lite"/>
    </source>
</evidence>
<sequence>MTSHPENPETPWTLADLDRALRASWAADTCCPSDITRVEWRPDNPAWGHCDITALVVHDLFGGELVVGEVFHEGRQEGYHWWNRLPSGVEFDLTREQFRRGETVTGGRGVERPVGSSHRRRAEYLLLRGRVAERLGPLPETPGSPETPSEPVPSAG</sequence>
<reference evidence="2 3" key="1">
    <citation type="submission" date="2017-11" db="EMBL/GenBank/DDBJ databases">
        <title>Streptomyces carmine sp. nov., a novel actinomycete isolated from Sophora alopecuroides in Xinjiang, China.</title>
        <authorList>
            <person name="Wang Y."/>
            <person name="Luo X."/>
            <person name="Wan C."/>
            <person name="Zhang L."/>
        </authorList>
    </citation>
    <scope>NUCLEOTIDE SEQUENCE [LARGE SCALE GENOMIC DNA]</scope>
    <source>
        <strain evidence="2 3">TRM SA0054</strain>
    </source>
</reference>
<protein>
    <submittedName>
        <fullName evidence="2">Uncharacterized protein</fullName>
    </submittedName>
</protein>
<comment type="caution">
    <text evidence="2">The sequence shown here is derived from an EMBL/GenBank/DDBJ whole genome shotgun (WGS) entry which is preliminary data.</text>
</comment>
<evidence type="ECO:0000313" key="3">
    <source>
        <dbReference type="Proteomes" id="UP000230407"/>
    </source>
</evidence>
<organism evidence="2 3">
    <name type="scientific">Streptomyces carminius</name>
    <dbReference type="NCBI Taxonomy" id="2665496"/>
    <lineage>
        <taxon>Bacteria</taxon>
        <taxon>Bacillati</taxon>
        <taxon>Actinomycetota</taxon>
        <taxon>Actinomycetes</taxon>
        <taxon>Kitasatosporales</taxon>
        <taxon>Streptomycetaceae</taxon>
        <taxon>Streptomyces</taxon>
    </lineage>
</organism>
<dbReference type="EMBL" id="PGGW01000014">
    <property type="protein sequence ID" value="PJE99445.1"/>
    <property type="molecule type" value="Genomic_DNA"/>
</dbReference>
<dbReference type="InterPro" id="IPR056238">
    <property type="entry name" value="YunG-like"/>
</dbReference>
<feature type="compositionally biased region" description="Low complexity" evidence="1">
    <location>
        <begin position="135"/>
        <end position="149"/>
    </location>
</feature>
<proteinExistence type="predicted"/>
<evidence type="ECO:0000313" key="2">
    <source>
        <dbReference type="EMBL" id="PJE99445.1"/>
    </source>
</evidence>
<accession>A0A2M8M5G7</accession>